<evidence type="ECO:0000313" key="2">
    <source>
        <dbReference type="Proteomes" id="UP000005636"/>
    </source>
</evidence>
<evidence type="ECO:0000313" key="1">
    <source>
        <dbReference type="EMBL" id="AEV19561.1"/>
    </source>
</evidence>
<keyword evidence="2" id="KW-1185">Reference proteome</keyword>
<reference evidence="1 2" key="1">
    <citation type="submission" date="2011-11" db="EMBL/GenBank/DDBJ databases">
        <title>Complete genome sequence of thermophilic Geobacillus thermoleovorans CCB_US3_UF5.</title>
        <authorList>
            <person name="Muhd Sakaff M.K.L."/>
            <person name="Abdul Rahman A.Y."/>
            <person name="Saito J.A."/>
            <person name="Hou S."/>
            <person name="Alam M."/>
        </authorList>
    </citation>
    <scope>NUCLEOTIDE SEQUENCE [LARGE SCALE GENOMIC DNA]</scope>
    <source>
        <strain evidence="1 2">CCB_US3_UF5</strain>
    </source>
</reference>
<accession>A0ABM5MIK0</accession>
<dbReference type="Proteomes" id="UP000005636">
    <property type="component" value="Chromosome"/>
</dbReference>
<organism evidence="1 2">
    <name type="scientific">Geobacillus thermoleovorans CCB_US3_UF5</name>
    <dbReference type="NCBI Taxonomy" id="1111068"/>
    <lineage>
        <taxon>Bacteria</taxon>
        <taxon>Bacillati</taxon>
        <taxon>Bacillota</taxon>
        <taxon>Bacilli</taxon>
        <taxon>Bacillales</taxon>
        <taxon>Anoxybacillaceae</taxon>
        <taxon>Geobacillus</taxon>
        <taxon>Geobacillus thermoleovorans group</taxon>
    </lineage>
</organism>
<sequence>MGFLKLESSIKGYLSLHSRTVDLGKMADFHQPSRETRTNDKKWG</sequence>
<gene>
    <name evidence="1" type="ORF">GTCCBUS3UF5_22550</name>
</gene>
<dbReference type="EMBL" id="CP003125">
    <property type="protein sequence ID" value="AEV19561.1"/>
    <property type="molecule type" value="Genomic_DNA"/>
</dbReference>
<name>A0ABM5MIK0_GEOTH</name>
<proteinExistence type="predicted"/>
<protein>
    <submittedName>
        <fullName evidence="1">Uncharacterized protein</fullName>
    </submittedName>
</protein>